<dbReference type="InterPro" id="IPR027417">
    <property type="entry name" value="P-loop_NTPase"/>
</dbReference>
<keyword evidence="4" id="KW-0997">Cell inner membrane</keyword>
<dbReference type="InterPro" id="IPR003439">
    <property type="entry name" value="ABC_transporter-like_ATP-bd"/>
</dbReference>
<dbReference type="Gene3D" id="1.20.1560.10">
    <property type="entry name" value="ABC transporter type 1, transmembrane domain"/>
    <property type="match status" value="1"/>
</dbReference>
<feature type="domain" description="ABC transporter" evidence="12">
    <location>
        <begin position="413"/>
        <end position="654"/>
    </location>
</feature>
<keyword evidence="5 11" id="KW-0812">Transmembrane</keyword>
<feature type="transmembrane region" description="Helical" evidence="11">
    <location>
        <begin position="92"/>
        <end position="120"/>
    </location>
</feature>
<keyword evidence="3" id="KW-1003">Cell membrane</keyword>
<dbReference type="SUPFAM" id="SSF90123">
    <property type="entry name" value="ABC transporter transmembrane region"/>
    <property type="match status" value="1"/>
</dbReference>
<dbReference type="SMART" id="SM00382">
    <property type="entry name" value="AAA"/>
    <property type="match status" value="1"/>
</dbReference>
<name>A0A7X6L884_9NOCA</name>
<comment type="subcellular location">
    <subcellularLocation>
        <location evidence="1">Cell inner membrane</location>
        <topology evidence="1">Multi-pass membrane protein</topology>
    </subcellularLocation>
</comment>
<protein>
    <submittedName>
        <fullName evidence="14">ABC transporter ATP-binding protein</fullName>
    </submittedName>
</protein>
<evidence type="ECO:0000256" key="9">
    <source>
        <dbReference type="ARBA" id="ARBA00023136"/>
    </source>
</evidence>
<dbReference type="InterPro" id="IPR017871">
    <property type="entry name" value="ABC_transporter-like_CS"/>
</dbReference>
<feature type="transmembrane region" description="Helical" evidence="11">
    <location>
        <begin position="235"/>
        <end position="253"/>
    </location>
</feature>
<evidence type="ECO:0000256" key="3">
    <source>
        <dbReference type="ARBA" id="ARBA00022475"/>
    </source>
</evidence>
<evidence type="ECO:0000256" key="2">
    <source>
        <dbReference type="ARBA" id="ARBA00022448"/>
    </source>
</evidence>
<reference evidence="14 15" key="1">
    <citation type="submission" date="2020-04" db="EMBL/GenBank/DDBJ databases">
        <title>MicrobeNet Type strains.</title>
        <authorList>
            <person name="Nicholson A.C."/>
        </authorList>
    </citation>
    <scope>NUCLEOTIDE SEQUENCE [LARGE SCALE GENOMIC DNA]</scope>
    <source>
        <strain evidence="14 15">DSM 44956</strain>
    </source>
</reference>
<evidence type="ECO:0000256" key="1">
    <source>
        <dbReference type="ARBA" id="ARBA00004429"/>
    </source>
</evidence>
<dbReference type="PROSITE" id="PS00211">
    <property type="entry name" value="ABC_TRANSPORTER_1"/>
    <property type="match status" value="1"/>
</dbReference>
<dbReference type="GO" id="GO:0005886">
    <property type="term" value="C:plasma membrane"/>
    <property type="evidence" value="ECO:0007669"/>
    <property type="project" value="UniProtKB-SubCell"/>
</dbReference>
<organism evidence="14 15">
    <name type="scientific">Nocardia gamkensis</name>
    <dbReference type="NCBI Taxonomy" id="352869"/>
    <lineage>
        <taxon>Bacteria</taxon>
        <taxon>Bacillati</taxon>
        <taxon>Actinomycetota</taxon>
        <taxon>Actinomycetes</taxon>
        <taxon>Mycobacteriales</taxon>
        <taxon>Nocardiaceae</taxon>
        <taxon>Nocardia</taxon>
    </lineage>
</organism>
<feature type="transmembrane region" description="Helical" evidence="11">
    <location>
        <begin position="319"/>
        <end position="340"/>
    </location>
</feature>
<comment type="caution">
    <text evidence="14">The sequence shown here is derived from an EMBL/GenBank/DDBJ whole genome shotgun (WGS) entry which is preliminary data.</text>
</comment>
<dbReference type="PROSITE" id="PS50929">
    <property type="entry name" value="ABC_TM1F"/>
    <property type="match status" value="1"/>
</dbReference>
<keyword evidence="6" id="KW-0547">Nucleotide-binding</keyword>
<dbReference type="PANTHER" id="PTHR43394:SF1">
    <property type="entry name" value="ATP-BINDING CASSETTE SUB-FAMILY B MEMBER 10, MITOCHONDRIAL"/>
    <property type="match status" value="1"/>
</dbReference>
<comment type="similarity">
    <text evidence="10">Belongs to the ABC transporter superfamily. Siderophore-Fe(3+) uptake transporter (SIUT) (TC 3.A.1.21) family.</text>
</comment>
<dbReference type="GO" id="GO:0005524">
    <property type="term" value="F:ATP binding"/>
    <property type="evidence" value="ECO:0007669"/>
    <property type="project" value="UniProtKB-KW"/>
</dbReference>
<keyword evidence="8 11" id="KW-1133">Transmembrane helix</keyword>
<evidence type="ECO:0000256" key="8">
    <source>
        <dbReference type="ARBA" id="ARBA00022989"/>
    </source>
</evidence>
<dbReference type="Gene3D" id="3.40.50.300">
    <property type="entry name" value="P-loop containing nucleotide triphosphate hydrolases"/>
    <property type="match status" value="1"/>
</dbReference>
<dbReference type="InterPro" id="IPR036640">
    <property type="entry name" value="ABC1_TM_sf"/>
</dbReference>
<evidence type="ECO:0000256" key="4">
    <source>
        <dbReference type="ARBA" id="ARBA00022519"/>
    </source>
</evidence>
<keyword evidence="2" id="KW-0813">Transport</keyword>
<evidence type="ECO:0000256" key="10">
    <source>
        <dbReference type="ARBA" id="ARBA00023455"/>
    </source>
</evidence>
<gene>
    <name evidence="14" type="ORF">HGB38_25600</name>
</gene>
<dbReference type="SUPFAM" id="SSF52540">
    <property type="entry name" value="P-loop containing nucleoside triphosphate hydrolases"/>
    <property type="match status" value="1"/>
</dbReference>
<dbReference type="InterPro" id="IPR011527">
    <property type="entry name" value="ABC1_TM_dom"/>
</dbReference>
<proteinExistence type="inferred from homology"/>
<feature type="domain" description="ABC transmembrane type-1" evidence="13">
    <location>
        <begin position="96"/>
        <end position="378"/>
    </location>
</feature>
<feature type="transmembrane region" description="Helical" evidence="11">
    <location>
        <begin position="352"/>
        <end position="374"/>
    </location>
</feature>
<dbReference type="Pfam" id="PF00005">
    <property type="entry name" value="ABC_tran"/>
    <property type="match status" value="1"/>
</dbReference>
<evidence type="ECO:0000259" key="12">
    <source>
        <dbReference type="PROSITE" id="PS50893"/>
    </source>
</evidence>
<dbReference type="InterPro" id="IPR039421">
    <property type="entry name" value="Type_1_exporter"/>
</dbReference>
<dbReference type="GO" id="GO:0016887">
    <property type="term" value="F:ATP hydrolysis activity"/>
    <property type="evidence" value="ECO:0007669"/>
    <property type="project" value="InterPro"/>
</dbReference>
<evidence type="ECO:0000256" key="11">
    <source>
        <dbReference type="SAM" id="Phobius"/>
    </source>
</evidence>
<feature type="transmembrane region" description="Helical" evidence="11">
    <location>
        <begin position="206"/>
        <end position="229"/>
    </location>
</feature>
<dbReference type="Proteomes" id="UP000540698">
    <property type="component" value="Unassembled WGS sequence"/>
</dbReference>
<evidence type="ECO:0000256" key="5">
    <source>
        <dbReference type="ARBA" id="ARBA00022692"/>
    </source>
</evidence>
<keyword evidence="7 14" id="KW-0067">ATP-binding</keyword>
<evidence type="ECO:0000313" key="14">
    <source>
        <dbReference type="EMBL" id="NKY29562.1"/>
    </source>
</evidence>
<feature type="transmembrane region" description="Helical" evidence="11">
    <location>
        <begin position="132"/>
        <end position="151"/>
    </location>
</feature>
<dbReference type="CDD" id="cd18543">
    <property type="entry name" value="ABC_6TM_Rv0194_D1_like"/>
    <property type="match status" value="1"/>
</dbReference>
<evidence type="ECO:0000259" key="13">
    <source>
        <dbReference type="PROSITE" id="PS50929"/>
    </source>
</evidence>
<dbReference type="PROSITE" id="PS50893">
    <property type="entry name" value="ABC_TRANSPORTER_2"/>
    <property type="match status" value="1"/>
</dbReference>
<dbReference type="Pfam" id="PF00664">
    <property type="entry name" value="ABC_membrane"/>
    <property type="match status" value="1"/>
</dbReference>
<dbReference type="GO" id="GO:0015421">
    <property type="term" value="F:ABC-type oligopeptide transporter activity"/>
    <property type="evidence" value="ECO:0007669"/>
    <property type="project" value="TreeGrafter"/>
</dbReference>
<keyword evidence="9 11" id="KW-0472">Membrane</keyword>
<dbReference type="FunFam" id="3.40.50.300:FF:000221">
    <property type="entry name" value="Multidrug ABC transporter ATP-binding protein"/>
    <property type="match status" value="1"/>
</dbReference>
<evidence type="ECO:0000256" key="6">
    <source>
        <dbReference type="ARBA" id="ARBA00022741"/>
    </source>
</evidence>
<dbReference type="PANTHER" id="PTHR43394">
    <property type="entry name" value="ATP-DEPENDENT PERMEASE MDL1, MITOCHONDRIAL"/>
    <property type="match status" value="1"/>
</dbReference>
<sequence>MSVAPVAADLRRQPENRLVDTRSGATLECRTPLRTSPWVPFSAASHIPRGGVLSVALDVSSAEPEADRTGRPAATGRLHSLRRFGPYLRPHAGILLAASGLAVLSGLTAVVIPLMIARIIDGPVAHRDLAGALGPVAAVAALGLVEAAGVWGRRWLIAAPATRFEITVRAEIFRKLQALSIGRHDAWESGQLLSRAIDDLATMRRFVSFAAPFLLVHCVIIPVGLLVLIGLSPQIGLIFAVISIPLVIGCIRFERRYAVASRRSQDQSGDLATTAEESAQGIRVLKAFGRGVFFGHRFTAQAQELRQTELLKARLDATLWSLMVSLPQLAIAFALGYGGYAVAHGTMTLGTLIAGITLATFLQWPIIWTGFLLAELNDARTAADRYWEIIDTPADITDPADPVDLPERIRGELRLNAVRFAFPEAEDDVLREVSLRVRPGETVALVGATGSGKTALLNLIPRLYDVTDGAITIDGIDIATMRVADLRSLVSVAFEDPVLFSASVRENVALGDPTATDADVRRALEVAQATEFVDDLPWGLDTRIGEQGLSLSGGQRQRLALARAVLTGAGGGERSRIMVLDDPLSALDVETEERVQARLRTVLADATTLLVAHRPSTAALADRVAVLADGRIVAEGTHDQLLRTSRSYRELMGGE</sequence>
<evidence type="ECO:0000313" key="15">
    <source>
        <dbReference type="Proteomes" id="UP000540698"/>
    </source>
</evidence>
<dbReference type="EMBL" id="JAAXOS010000013">
    <property type="protein sequence ID" value="NKY29562.1"/>
    <property type="molecule type" value="Genomic_DNA"/>
</dbReference>
<dbReference type="InterPro" id="IPR003593">
    <property type="entry name" value="AAA+_ATPase"/>
</dbReference>
<accession>A0A7X6L884</accession>
<evidence type="ECO:0000256" key="7">
    <source>
        <dbReference type="ARBA" id="ARBA00022840"/>
    </source>
</evidence>
<dbReference type="AlphaFoldDB" id="A0A7X6L884"/>
<keyword evidence="15" id="KW-1185">Reference proteome</keyword>